<dbReference type="FunFam" id="3.40.50.300:FF:000221">
    <property type="entry name" value="Multidrug ABC transporter ATP-binding protein"/>
    <property type="match status" value="1"/>
</dbReference>
<dbReference type="InterPro" id="IPR011527">
    <property type="entry name" value="ABC1_TM_dom"/>
</dbReference>
<keyword evidence="14" id="KW-1185">Reference proteome</keyword>
<dbReference type="SUPFAM" id="SSF90123">
    <property type="entry name" value="ABC transporter transmembrane region"/>
    <property type="match status" value="1"/>
</dbReference>
<dbReference type="GO" id="GO:0005886">
    <property type="term" value="C:plasma membrane"/>
    <property type="evidence" value="ECO:0007669"/>
    <property type="project" value="UniProtKB-SubCell"/>
</dbReference>
<keyword evidence="6 13" id="KW-0067">ATP-binding</keyword>
<evidence type="ECO:0000256" key="8">
    <source>
        <dbReference type="ARBA" id="ARBA00023136"/>
    </source>
</evidence>
<dbReference type="Pfam" id="PF00005">
    <property type="entry name" value="ABC_tran"/>
    <property type="match status" value="1"/>
</dbReference>
<dbReference type="Pfam" id="PF00664">
    <property type="entry name" value="ABC_membrane"/>
    <property type="match status" value="1"/>
</dbReference>
<comment type="caution">
    <text evidence="13">The sequence shown here is derived from an EMBL/GenBank/DDBJ whole genome shotgun (WGS) entry which is preliminary data.</text>
</comment>
<feature type="domain" description="ABC transporter" evidence="11">
    <location>
        <begin position="386"/>
        <end position="621"/>
    </location>
</feature>
<evidence type="ECO:0000256" key="5">
    <source>
        <dbReference type="ARBA" id="ARBA00022741"/>
    </source>
</evidence>
<feature type="domain" description="ABC transmembrane type-1" evidence="12">
    <location>
        <begin position="48"/>
        <end position="352"/>
    </location>
</feature>
<feature type="transmembrane region" description="Helical" evidence="10">
    <location>
        <begin position="293"/>
        <end position="311"/>
    </location>
</feature>
<comment type="subcellular location">
    <subcellularLocation>
        <location evidence="1">Cell membrane</location>
        <topology evidence="1">Multi-pass membrane protein</topology>
    </subcellularLocation>
</comment>
<dbReference type="Gene3D" id="3.40.50.300">
    <property type="entry name" value="P-loop containing nucleotide triphosphate hydrolases"/>
    <property type="match status" value="1"/>
</dbReference>
<keyword evidence="4 10" id="KW-0812">Transmembrane</keyword>
<dbReference type="InterPro" id="IPR017871">
    <property type="entry name" value="ABC_transporter-like_CS"/>
</dbReference>
<feature type="region of interest" description="Disordered" evidence="9">
    <location>
        <begin position="1"/>
        <end position="20"/>
    </location>
</feature>
<dbReference type="EMBL" id="JAGGLC010000002">
    <property type="protein sequence ID" value="MBP1986580.1"/>
    <property type="molecule type" value="Genomic_DNA"/>
</dbReference>
<feature type="transmembrane region" description="Helical" evidence="10">
    <location>
        <begin position="42"/>
        <end position="62"/>
    </location>
</feature>
<dbReference type="PANTHER" id="PTHR43394">
    <property type="entry name" value="ATP-DEPENDENT PERMEASE MDL1, MITOCHONDRIAL"/>
    <property type="match status" value="1"/>
</dbReference>
<evidence type="ECO:0000256" key="3">
    <source>
        <dbReference type="ARBA" id="ARBA00022475"/>
    </source>
</evidence>
<dbReference type="OrthoDB" id="121502at2157"/>
<keyword evidence="7 10" id="KW-1133">Transmembrane helix</keyword>
<keyword evidence="5" id="KW-0547">Nucleotide-binding</keyword>
<name>A0A8T4GVV5_9EURY</name>
<sequence length="635" mass="68439">MADDTQSDTTTTDDSQPAQFADLANGVERPVRRLLETYYRPYLPHLGASVLLLLLARVLWYLPPAVLGATVDATLAEDAPYRLPFVPPRYLPTGDAAELRFSVFAMVGAFLGGALAYLLGAWVRSVATYRVQHDVRVDAYRITQRLRYGFFDNARTGELLSVLNNDVNTVERFFGATLTRAINAAFIVLVTAAYMLAIHPGLTLFAFVAPVVVGAVNYAYSRRIAPRYDDLRASVGDIGSRIEAALGGIDVVKAYGGEAREADTIAAESARYRTVSWRIDRAKAAYGQLTGSLTNLGYVAVFAVGGSWVLFGAPTELPGTLTAGTLVTFLIYVDRFAWPFQQLPGVVDGYQEMRAAGQRILALFEEADTVADDSGATTLDDVSGHVAYEDVTFGYPGADAPVLDGVSLDVPAGSTVGVVGATGAGKSTLLKLLLRFYDPDDGAVRIDGHDLRDLDRASLRESIGYVGQEPYLFDGTVRENVAYARPNASEAVIADAAERANAHGFVTDLPDGYDTDVGERGVKLSGGQRQRLSIARAVLADPRILVLDEATSHVDAETEARIQRSLDRLSEDRTTFVVAHRLSTVKDADRIVVLDEGGVAERGSHETLLEEDGLYAALWGVQVGEVDSLPAAFVN</sequence>
<dbReference type="InterPro" id="IPR003593">
    <property type="entry name" value="AAA+_ATPase"/>
</dbReference>
<dbReference type="Proteomes" id="UP000823736">
    <property type="component" value="Unassembled WGS sequence"/>
</dbReference>
<keyword evidence="2" id="KW-0813">Transport</keyword>
<keyword evidence="8 10" id="KW-0472">Membrane</keyword>
<proteinExistence type="predicted"/>
<reference evidence="13" key="1">
    <citation type="submission" date="2021-03" db="EMBL/GenBank/DDBJ databases">
        <title>Genomic Encyclopedia of Type Strains, Phase IV (KMG-IV): sequencing the most valuable type-strain genomes for metagenomic binning, comparative biology and taxonomic classification.</title>
        <authorList>
            <person name="Goeker M."/>
        </authorList>
    </citation>
    <scope>NUCLEOTIDE SEQUENCE</scope>
    <source>
        <strain evidence="13">DSM 26232</strain>
    </source>
</reference>
<dbReference type="PROSITE" id="PS50893">
    <property type="entry name" value="ABC_TRANSPORTER_2"/>
    <property type="match status" value="1"/>
</dbReference>
<dbReference type="GO" id="GO:0015421">
    <property type="term" value="F:ABC-type oligopeptide transporter activity"/>
    <property type="evidence" value="ECO:0007669"/>
    <property type="project" value="TreeGrafter"/>
</dbReference>
<evidence type="ECO:0000256" key="7">
    <source>
        <dbReference type="ARBA" id="ARBA00022989"/>
    </source>
</evidence>
<dbReference type="SMART" id="SM00382">
    <property type="entry name" value="AAA"/>
    <property type="match status" value="1"/>
</dbReference>
<dbReference type="InterPro" id="IPR039421">
    <property type="entry name" value="Type_1_exporter"/>
</dbReference>
<accession>A0A8T4GVV5</accession>
<evidence type="ECO:0000256" key="9">
    <source>
        <dbReference type="SAM" id="MobiDB-lite"/>
    </source>
</evidence>
<evidence type="ECO:0000259" key="11">
    <source>
        <dbReference type="PROSITE" id="PS50893"/>
    </source>
</evidence>
<evidence type="ECO:0000259" key="12">
    <source>
        <dbReference type="PROSITE" id="PS50929"/>
    </source>
</evidence>
<dbReference type="RefSeq" id="WP_209490881.1">
    <property type="nucleotide sequence ID" value="NZ_JAGGLC010000002.1"/>
</dbReference>
<dbReference type="InterPro" id="IPR036640">
    <property type="entry name" value="ABC1_TM_sf"/>
</dbReference>
<feature type="transmembrane region" description="Helical" evidence="10">
    <location>
        <begin position="204"/>
        <end position="220"/>
    </location>
</feature>
<dbReference type="Gene3D" id="1.20.1560.10">
    <property type="entry name" value="ABC transporter type 1, transmembrane domain"/>
    <property type="match status" value="1"/>
</dbReference>
<dbReference type="PROSITE" id="PS00211">
    <property type="entry name" value="ABC_TRANSPORTER_1"/>
    <property type="match status" value="1"/>
</dbReference>
<protein>
    <submittedName>
        <fullName evidence="13">ATP-binding cassette subfamily B protein</fullName>
    </submittedName>
</protein>
<dbReference type="CDD" id="cd18565">
    <property type="entry name" value="ABC_6TM_exporter_like"/>
    <property type="match status" value="1"/>
</dbReference>
<gene>
    <name evidence="13" type="ORF">J2753_001074</name>
</gene>
<organism evidence="13 14">
    <name type="scientific">Halolamina salifodinae</name>
    <dbReference type="NCBI Taxonomy" id="1202767"/>
    <lineage>
        <taxon>Archaea</taxon>
        <taxon>Methanobacteriati</taxon>
        <taxon>Methanobacteriota</taxon>
        <taxon>Stenosarchaea group</taxon>
        <taxon>Halobacteria</taxon>
        <taxon>Halobacteriales</taxon>
        <taxon>Haloferacaceae</taxon>
    </lineage>
</organism>
<feature type="transmembrane region" description="Helical" evidence="10">
    <location>
        <begin position="101"/>
        <end position="123"/>
    </location>
</feature>
<dbReference type="PROSITE" id="PS50929">
    <property type="entry name" value="ABC_TM1F"/>
    <property type="match status" value="1"/>
</dbReference>
<evidence type="ECO:0000256" key="1">
    <source>
        <dbReference type="ARBA" id="ARBA00004651"/>
    </source>
</evidence>
<evidence type="ECO:0000256" key="4">
    <source>
        <dbReference type="ARBA" id="ARBA00022692"/>
    </source>
</evidence>
<dbReference type="GO" id="GO:0005524">
    <property type="term" value="F:ATP binding"/>
    <property type="evidence" value="ECO:0007669"/>
    <property type="project" value="UniProtKB-KW"/>
</dbReference>
<dbReference type="InterPro" id="IPR027417">
    <property type="entry name" value="P-loop_NTPase"/>
</dbReference>
<dbReference type="GO" id="GO:0016887">
    <property type="term" value="F:ATP hydrolysis activity"/>
    <property type="evidence" value="ECO:0007669"/>
    <property type="project" value="InterPro"/>
</dbReference>
<dbReference type="InterPro" id="IPR003439">
    <property type="entry name" value="ABC_transporter-like_ATP-bd"/>
</dbReference>
<evidence type="ECO:0000256" key="10">
    <source>
        <dbReference type="SAM" id="Phobius"/>
    </source>
</evidence>
<feature type="compositionally biased region" description="Low complexity" evidence="9">
    <location>
        <begin position="7"/>
        <end position="16"/>
    </location>
</feature>
<evidence type="ECO:0000313" key="13">
    <source>
        <dbReference type="EMBL" id="MBP1986580.1"/>
    </source>
</evidence>
<dbReference type="SUPFAM" id="SSF52540">
    <property type="entry name" value="P-loop containing nucleoside triphosphate hydrolases"/>
    <property type="match status" value="1"/>
</dbReference>
<evidence type="ECO:0000256" key="6">
    <source>
        <dbReference type="ARBA" id="ARBA00022840"/>
    </source>
</evidence>
<dbReference type="PANTHER" id="PTHR43394:SF1">
    <property type="entry name" value="ATP-BINDING CASSETTE SUB-FAMILY B MEMBER 10, MITOCHONDRIAL"/>
    <property type="match status" value="1"/>
</dbReference>
<evidence type="ECO:0000256" key="2">
    <source>
        <dbReference type="ARBA" id="ARBA00022448"/>
    </source>
</evidence>
<keyword evidence="3" id="KW-1003">Cell membrane</keyword>
<dbReference type="AlphaFoldDB" id="A0A8T4GVV5"/>
<feature type="transmembrane region" description="Helical" evidence="10">
    <location>
        <begin position="181"/>
        <end position="198"/>
    </location>
</feature>
<evidence type="ECO:0000313" key="14">
    <source>
        <dbReference type="Proteomes" id="UP000823736"/>
    </source>
</evidence>